<keyword evidence="6" id="KW-0539">Nucleus</keyword>
<dbReference type="GO" id="GO:0003700">
    <property type="term" value="F:DNA-binding transcription factor activity"/>
    <property type="evidence" value="ECO:0007669"/>
    <property type="project" value="InterPro"/>
</dbReference>
<dbReference type="OrthoDB" id="6288734at2759"/>
<feature type="compositionally biased region" description="Low complexity" evidence="7">
    <location>
        <begin position="479"/>
        <end position="488"/>
    </location>
</feature>
<dbReference type="InterPro" id="IPR039142">
    <property type="entry name" value="NRF1/Ewg"/>
</dbReference>
<feature type="domain" description="Nuclear respiratory factor 1 NLS/DNA-binding dimerisation" evidence="8">
    <location>
        <begin position="4"/>
        <end position="105"/>
    </location>
</feature>
<proteinExistence type="inferred from homology"/>
<evidence type="ECO:0000256" key="7">
    <source>
        <dbReference type="SAM" id="MobiDB-lite"/>
    </source>
</evidence>
<dbReference type="InterPro" id="IPR019525">
    <property type="entry name" value="Nrf1_NLS/DNA-bd_dimer"/>
</dbReference>
<evidence type="ECO:0000256" key="5">
    <source>
        <dbReference type="ARBA" id="ARBA00023163"/>
    </source>
</evidence>
<dbReference type="AlphaFoldDB" id="A0A0A1XKX7"/>
<feature type="region of interest" description="Disordered" evidence="7">
    <location>
        <begin position="222"/>
        <end position="244"/>
    </location>
</feature>
<evidence type="ECO:0000259" key="8">
    <source>
        <dbReference type="Pfam" id="PF10491"/>
    </source>
</evidence>
<dbReference type="Pfam" id="PF10491">
    <property type="entry name" value="Nrf1_DNA-bind"/>
    <property type="match status" value="1"/>
</dbReference>
<gene>
    <name evidence="9" type="primary">P3A2</name>
    <name evidence="9" type="ORF">g.43389</name>
</gene>
<evidence type="ECO:0000256" key="2">
    <source>
        <dbReference type="ARBA" id="ARBA00005713"/>
    </source>
</evidence>
<evidence type="ECO:0000256" key="1">
    <source>
        <dbReference type="ARBA" id="ARBA00004123"/>
    </source>
</evidence>
<reference evidence="9" key="2">
    <citation type="journal article" date="2015" name="Gigascience">
        <title>Reconstructing a comprehensive transcriptome assembly of a white-pupal translocated strain of the pest fruit fly Bactrocera cucurbitae.</title>
        <authorList>
            <person name="Sim S.B."/>
            <person name="Calla B."/>
            <person name="Hall B."/>
            <person name="DeRego T."/>
            <person name="Geib S.M."/>
        </authorList>
    </citation>
    <scope>NUCLEOTIDE SEQUENCE</scope>
</reference>
<sequence>MDEQEEVQQNMISNLPLLFANGYPTSLEKITESQLEKFIPFMVRCSLGHINFQEKTDCSEPEWWPEDFPFTIPFTKPKKFIGNWAQKMKEIIIICYQFHRSVFLLRFCNDLAAYEHASLRFINNYNSTTSLFERRSNKLLVTFRNENMSYDQPQRSRKCLMRQKSKSGNQGRSEAEQIMVEPAPFDIYLCDNCDAELYSKEAISEHEKTCNVDDDDDDVILCDTPEPSENNVQSTDSKRNTEDNELRNGFLLNFNLQCRDESKNGKVPSKNEPSSASKETKDEKSGFMIIDKNKRMPRRNRAVHSLARCATIPLSSPAGQLLLRTTKTAMTPEYLTERLDRLERFCFAPLLSKSQAKPKYFEKKQTSTNTHCTFKKPQEYSTHVYVFPRRQFSQRRRTESFLFLNSSLIRRCRPISVRLKKITDNEVKTRRSLPNTKLNIKLTRDATRRSNWKISSPSTEIIVDTIDLCSSDEEECRISSSGSSSNNSSDKKAHELQRRSDPGTSIEITRKTLATFTSSHIATKTSAKSALTITSGNGKKLSLKEISLFPIRKSTRTNGPAKGPDKPPLPLNATAIANTRLSLTAATTSIAVNSSSTATTTAATVPAISDANKISSTFDVNTLLNPSTAAIFASPTDNGISLPKPLQPSVYIFSNYPANALTSTVPTNNEITTPNAGNSFRNQNQENHAQNGTSAAAAGLVVKHQIANNSATPTITPDWYPELNALATSANTNLSNTKQTHLAERERARSLSLVPSSRVISIDLTS</sequence>
<dbReference type="GO" id="GO:0005634">
    <property type="term" value="C:nucleus"/>
    <property type="evidence" value="ECO:0007669"/>
    <property type="project" value="UniProtKB-SubCell"/>
</dbReference>
<evidence type="ECO:0000313" key="9">
    <source>
        <dbReference type="EMBL" id="JAD11646.1"/>
    </source>
</evidence>
<feature type="region of interest" description="Disordered" evidence="7">
    <location>
        <begin position="671"/>
        <end position="694"/>
    </location>
</feature>
<dbReference type="GO" id="GO:0003677">
    <property type="term" value="F:DNA binding"/>
    <property type="evidence" value="ECO:0007669"/>
    <property type="project" value="UniProtKB-KW"/>
</dbReference>
<dbReference type="EMBL" id="GBXI01002646">
    <property type="protein sequence ID" value="JAD11646.1"/>
    <property type="molecule type" value="Transcribed_RNA"/>
</dbReference>
<evidence type="ECO:0000256" key="6">
    <source>
        <dbReference type="ARBA" id="ARBA00023242"/>
    </source>
</evidence>
<dbReference type="PANTHER" id="PTHR20338">
    <property type="entry name" value="NUCLEAR RESPIRATORY FACTOR 1"/>
    <property type="match status" value="1"/>
</dbReference>
<accession>A0A0A1XKX7</accession>
<evidence type="ECO:0000256" key="3">
    <source>
        <dbReference type="ARBA" id="ARBA00023015"/>
    </source>
</evidence>
<keyword evidence="4 9" id="KW-0238">DNA-binding</keyword>
<protein>
    <submittedName>
        <fullName evidence="9">DNA-binding protein P3A2</fullName>
    </submittedName>
</protein>
<name>A0A0A1XKX7_ZEUCU</name>
<keyword evidence="5" id="KW-0804">Transcription</keyword>
<evidence type="ECO:0000256" key="4">
    <source>
        <dbReference type="ARBA" id="ARBA00023125"/>
    </source>
</evidence>
<keyword evidence="3" id="KW-0805">Transcription regulation</keyword>
<feature type="region of interest" description="Disordered" evidence="7">
    <location>
        <begin position="261"/>
        <end position="285"/>
    </location>
</feature>
<feature type="compositionally biased region" description="Basic and acidic residues" evidence="7">
    <location>
        <begin position="489"/>
        <end position="501"/>
    </location>
</feature>
<comment type="similarity">
    <text evidence="2">Belongs to the NRF1/Ewg family.</text>
</comment>
<dbReference type="GO" id="GO:0006357">
    <property type="term" value="P:regulation of transcription by RNA polymerase II"/>
    <property type="evidence" value="ECO:0007669"/>
    <property type="project" value="InterPro"/>
</dbReference>
<comment type="subcellular location">
    <subcellularLocation>
        <location evidence="1">Nucleus</location>
    </subcellularLocation>
</comment>
<organism evidence="9">
    <name type="scientific">Zeugodacus cucurbitae</name>
    <name type="common">Melon fruit fly</name>
    <name type="synonym">Bactrocera cucurbitae</name>
    <dbReference type="NCBI Taxonomy" id="28588"/>
    <lineage>
        <taxon>Eukaryota</taxon>
        <taxon>Metazoa</taxon>
        <taxon>Ecdysozoa</taxon>
        <taxon>Arthropoda</taxon>
        <taxon>Hexapoda</taxon>
        <taxon>Insecta</taxon>
        <taxon>Pterygota</taxon>
        <taxon>Neoptera</taxon>
        <taxon>Endopterygota</taxon>
        <taxon>Diptera</taxon>
        <taxon>Brachycera</taxon>
        <taxon>Muscomorpha</taxon>
        <taxon>Tephritoidea</taxon>
        <taxon>Tephritidae</taxon>
        <taxon>Zeugodacus</taxon>
        <taxon>Zeugodacus</taxon>
    </lineage>
</organism>
<feature type="region of interest" description="Disordered" evidence="7">
    <location>
        <begin position="477"/>
        <end position="506"/>
    </location>
</feature>
<reference evidence="9" key="1">
    <citation type="submission" date="2014-11" db="EMBL/GenBank/DDBJ databases">
        <authorList>
            <person name="Geib S."/>
        </authorList>
    </citation>
    <scope>NUCLEOTIDE SEQUENCE</scope>
</reference>